<dbReference type="RefSeq" id="WP_252166286.1">
    <property type="nucleotide sequence ID" value="NZ_CP084930.1"/>
</dbReference>
<dbReference type="PANTHER" id="PTHR33619">
    <property type="entry name" value="POLYSACCHARIDE EXPORT PROTEIN GFCE-RELATED"/>
    <property type="match status" value="1"/>
</dbReference>
<evidence type="ECO:0000313" key="5">
    <source>
        <dbReference type="EMBL" id="USI72477.1"/>
    </source>
</evidence>
<dbReference type="InterPro" id="IPR003715">
    <property type="entry name" value="Poly_export_N"/>
</dbReference>
<proteinExistence type="predicted"/>
<reference evidence="5" key="1">
    <citation type="journal article" date="2022" name="Toxins">
        <title>Genomic Analysis of Sphingopyxis sp. USTB-05 for Biodegrading Cyanobacterial Hepatotoxins.</title>
        <authorList>
            <person name="Liu C."/>
            <person name="Xu Q."/>
            <person name="Zhao Z."/>
            <person name="Zhang H."/>
            <person name="Liu X."/>
            <person name="Yin C."/>
            <person name="Liu Y."/>
            <person name="Yan H."/>
        </authorList>
    </citation>
    <scope>NUCLEOTIDE SEQUENCE</scope>
    <source>
        <strain evidence="5">NBD5</strain>
    </source>
</reference>
<evidence type="ECO:0000313" key="6">
    <source>
        <dbReference type="Proteomes" id="UP001056937"/>
    </source>
</evidence>
<dbReference type="EMBL" id="CP084930">
    <property type="protein sequence ID" value="USI72477.1"/>
    <property type="molecule type" value="Genomic_DNA"/>
</dbReference>
<dbReference type="Pfam" id="PF10531">
    <property type="entry name" value="SLBB"/>
    <property type="match status" value="1"/>
</dbReference>
<dbReference type="Pfam" id="PF02563">
    <property type="entry name" value="Poly_export"/>
    <property type="match status" value="1"/>
</dbReference>
<sequence length="200" mass="21230">MTKPLRAYLLALAAFFLSATPMLAQAQAPVAAAPAGDSAPGPDAASGPAGYRLGNADRVRVTVYNEPDLSGEFTVGSNGVLSLPLIGEVPVLGQTSSEAASKIETKLRDGYLKDPHVALEVLSFRPFYILGEVTKPGEYPYSEGLTVQKAVATAEGFTYRANQRKVYIKRAGSDVEKAEPLTPSLAVGPGDQIRVVERYF</sequence>
<feature type="chain" id="PRO_5047351004" evidence="2">
    <location>
        <begin position="27"/>
        <end position="200"/>
    </location>
</feature>
<dbReference type="Gene3D" id="3.30.1950.10">
    <property type="entry name" value="wza like domain"/>
    <property type="match status" value="1"/>
</dbReference>
<dbReference type="Proteomes" id="UP001056937">
    <property type="component" value="Chromosome 1"/>
</dbReference>
<keyword evidence="6" id="KW-1185">Reference proteome</keyword>
<organism evidence="5 6">
    <name type="scientific">Sphingomonas morindae</name>
    <dbReference type="NCBI Taxonomy" id="1541170"/>
    <lineage>
        <taxon>Bacteria</taxon>
        <taxon>Pseudomonadati</taxon>
        <taxon>Pseudomonadota</taxon>
        <taxon>Alphaproteobacteria</taxon>
        <taxon>Sphingomonadales</taxon>
        <taxon>Sphingomonadaceae</taxon>
        <taxon>Sphingomonas</taxon>
    </lineage>
</organism>
<gene>
    <name evidence="5" type="ORF">LHA26_14445</name>
</gene>
<evidence type="ECO:0000259" key="4">
    <source>
        <dbReference type="Pfam" id="PF10531"/>
    </source>
</evidence>
<evidence type="ECO:0000256" key="1">
    <source>
        <dbReference type="ARBA" id="ARBA00022729"/>
    </source>
</evidence>
<evidence type="ECO:0000256" key="2">
    <source>
        <dbReference type="SAM" id="SignalP"/>
    </source>
</evidence>
<dbReference type="InterPro" id="IPR049712">
    <property type="entry name" value="Poly_export"/>
</dbReference>
<dbReference type="Gene3D" id="3.10.560.10">
    <property type="entry name" value="Outer membrane lipoprotein wza domain like"/>
    <property type="match status" value="1"/>
</dbReference>
<feature type="signal peptide" evidence="2">
    <location>
        <begin position="1"/>
        <end position="26"/>
    </location>
</feature>
<feature type="domain" description="Soluble ligand binding" evidence="4">
    <location>
        <begin position="127"/>
        <end position="172"/>
    </location>
</feature>
<dbReference type="InterPro" id="IPR019554">
    <property type="entry name" value="Soluble_ligand-bd"/>
</dbReference>
<protein>
    <submittedName>
        <fullName evidence="5">Polysaccharide export protein</fullName>
    </submittedName>
</protein>
<keyword evidence="1 2" id="KW-0732">Signal</keyword>
<feature type="domain" description="Polysaccharide export protein N-terminal" evidence="3">
    <location>
        <begin position="48"/>
        <end position="121"/>
    </location>
</feature>
<accession>A0ABY4X6E7</accession>
<dbReference type="PANTHER" id="PTHR33619:SF3">
    <property type="entry name" value="POLYSACCHARIDE EXPORT PROTEIN GFCE-RELATED"/>
    <property type="match status" value="1"/>
</dbReference>
<evidence type="ECO:0000259" key="3">
    <source>
        <dbReference type="Pfam" id="PF02563"/>
    </source>
</evidence>
<name>A0ABY4X6E7_9SPHN</name>